<keyword evidence="3" id="KW-1185">Reference proteome</keyword>
<dbReference type="PROSITE" id="PS50053">
    <property type="entry name" value="UBIQUITIN_2"/>
    <property type="match status" value="1"/>
</dbReference>
<dbReference type="PANTHER" id="PTHR10621">
    <property type="entry name" value="UV EXCISION REPAIR PROTEIN RAD23"/>
    <property type="match status" value="1"/>
</dbReference>
<dbReference type="EMBL" id="VEPZ02001782">
    <property type="protein sequence ID" value="KAE8654951.1"/>
    <property type="molecule type" value="Genomic_DNA"/>
</dbReference>
<evidence type="ECO:0000259" key="1">
    <source>
        <dbReference type="PROSITE" id="PS50053"/>
    </source>
</evidence>
<protein>
    <recommendedName>
        <fullName evidence="1">Ubiquitin-like domain-containing protein</fullName>
    </recommendedName>
</protein>
<name>A0A6A2WCU3_HIBSY</name>
<dbReference type="GO" id="GO:0005654">
    <property type="term" value="C:nucleoplasm"/>
    <property type="evidence" value="ECO:0007669"/>
    <property type="project" value="TreeGrafter"/>
</dbReference>
<feature type="domain" description="Ubiquitin-like" evidence="1">
    <location>
        <begin position="1"/>
        <end position="76"/>
    </location>
</feature>
<evidence type="ECO:0000313" key="3">
    <source>
        <dbReference type="Proteomes" id="UP000436088"/>
    </source>
</evidence>
<dbReference type="GO" id="GO:0043130">
    <property type="term" value="F:ubiquitin binding"/>
    <property type="evidence" value="ECO:0007669"/>
    <property type="project" value="TreeGrafter"/>
</dbReference>
<dbReference type="GO" id="GO:0031593">
    <property type="term" value="F:polyubiquitin modification-dependent protein binding"/>
    <property type="evidence" value="ECO:0007669"/>
    <property type="project" value="TreeGrafter"/>
</dbReference>
<dbReference type="Pfam" id="PF14560">
    <property type="entry name" value="Ubiquitin_2"/>
    <property type="match status" value="1"/>
</dbReference>
<reference evidence="2" key="1">
    <citation type="submission" date="2019-09" db="EMBL/GenBank/DDBJ databases">
        <title>Draft genome information of white flower Hibiscus syriacus.</title>
        <authorList>
            <person name="Kim Y.-M."/>
        </authorList>
    </citation>
    <scope>NUCLEOTIDE SEQUENCE [LARGE SCALE GENOMIC DNA]</scope>
    <source>
        <strain evidence="2">YM2019G1</strain>
    </source>
</reference>
<evidence type="ECO:0000313" key="2">
    <source>
        <dbReference type="EMBL" id="KAE8654951.1"/>
    </source>
</evidence>
<dbReference type="InterPro" id="IPR029071">
    <property type="entry name" value="Ubiquitin-like_domsf"/>
</dbReference>
<dbReference type="AlphaFoldDB" id="A0A6A2WCU3"/>
<dbReference type="PANTHER" id="PTHR10621:SF61">
    <property type="entry name" value="UBIQUITIN FAMILY PROTEIN"/>
    <property type="match status" value="1"/>
</dbReference>
<organism evidence="2 3">
    <name type="scientific">Hibiscus syriacus</name>
    <name type="common">Rose of Sharon</name>
    <dbReference type="NCBI Taxonomy" id="106335"/>
    <lineage>
        <taxon>Eukaryota</taxon>
        <taxon>Viridiplantae</taxon>
        <taxon>Streptophyta</taxon>
        <taxon>Embryophyta</taxon>
        <taxon>Tracheophyta</taxon>
        <taxon>Spermatophyta</taxon>
        <taxon>Magnoliopsida</taxon>
        <taxon>eudicotyledons</taxon>
        <taxon>Gunneridae</taxon>
        <taxon>Pentapetalae</taxon>
        <taxon>rosids</taxon>
        <taxon>malvids</taxon>
        <taxon>Malvales</taxon>
        <taxon>Malvaceae</taxon>
        <taxon>Malvoideae</taxon>
        <taxon>Hibiscus</taxon>
    </lineage>
</organism>
<dbReference type="InterPro" id="IPR000626">
    <property type="entry name" value="Ubiquitin-like_dom"/>
</dbReference>
<proteinExistence type="predicted"/>
<dbReference type="GO" id="GO:0005829">
    <property type="term" value="C:cytosol"/>
    <property type="evidence" value="ECO:0007669"/>
    <property type="project" value="TreeGrafter"/>
</dbReference>
<dbReference type="Proteomes" id="UP000436088">
    <property type="component" value="Unassembled WGS sequence"/>
</dbReference>
<dbReference type="CDD" id="cd17039">
    <property type="entry name" value="Ubl_ubiquitin_like"/>
    <property type="match status" value="1"/>
</dbReference>
<dbReference type="GO" id="GO:0043161">
    <property type="term" value="P:proteasome-mediated ubiquitin-dependent protein catabolic process"/>
    <property type="evidence" value="ECO:0007669"/>
    <property type="project" value="TreeGrafter"/>
</dbReference>
<dbReference type="Gene3D" id="3.10.20.90">
    <property type="entry name" value="Phosphatidylinositol 3-kinase Catalytic Subunit, Chain A, domain 1"/>
    <property type="match status" value="1"/>
</dbReference>
<dbReference type="GO" id="GO:0070628">
    <property type="term" value="F:proteasome binding"/>
    <property type="evidence" value="ECO:0007669"/>
    <property type="project" value="TreeGrafter"/>
</dbReference>
<dbReference type="SUPFAM" id="SSF54236">
    <property type="entry name" value="Ubiquitin-like"/>
    <property type="match status" value="1"/>
</dbReference>
<gene>
    <name evidence="2" type="ORF">F3Y22_tig00117034pilonHSYRG00300</name>
</gene>
<accession>A0A6A2WCU3</accession>
<sequence>MKVVVEILTGNLLYIQVDDDAKVNDLKQEIEARENLASDRMILVVDHKDRNRIITKEEDGASLVDFGVEDGSHIYLFFSPLNTESSYHHLFTLPESLLG</sequence>
<comment type="caution">
    <text evidence="2">The sequence shown here is derived from an EMBL/GenBank/DDBJ whole genome shotgun (WGS) entry which is preliminary data.</text>
</comment>